<proteinExistence type="predicted"/>
<dbReference type="RefSeq" id="WP_208387873.1">
    <property type="nucleotide sequence ID" value="NZ_JAAOZB010000001.1"/>
</dbReference>
<name>A0A7W3PM95_9MICO</name>
<organism evidence="1 2">
    <name type="scientific">Microbacterium halimionae</name>
    <dbReference type="NCBI Taxonomy" id="1526413"/>
    <lineage>
        <taxon>Bacteria</taxon>
        <taxon>Bacillati</taxon>
        <taxon>Actinomycetota</taxon>
        <taxon>Actinomycetes</taxon>
        <taxon>Micrococcales</taxon>
        <taxon>Microbacteriaceae</taxon>
        <taxon>Microbacterium</taxon>
    </lineage>
</organism>
<gene>
    <name evidence="1" type="ORF">FHX48_002067</name>
</gene>
<reference evidence="1 2" key="1">
    <citation type="submission" date="2020-07" db="EMBL/GenBank/DDBJ databases">
        <title>Sequencing the genomes of 1000 actinobacteria strains.</title>
        <authorList>
            <person name="Klenk H.-P."/>
        </authorList>
    </citation>
    <scope>NUCLEOTIDE SEQUENCE [LARGE SCALE GENOMIC DNA]</scope>
    <source>
        <strain evidence="1 2">DSM 27576</strain>
    </source>
</reference>
<comment type="caution">
    <text evidence="1">The sequence shown here is derived from an EMBL/GenBank/DDBJ whole genome shotgun (WGS) entry which is preliminary data.</text>
</comment>
<dbReference type="SUPFAM" id="SSF51735">
    <property type="entry name" value="NAD(P)-binding Rossmann-fold domains"/>
    <property type="match status" value="1"/>
</dbReference>
<evidence type="ECO:0000313" key="2">
    <source>
        <dbReference type="Proteomes" id="UP000526083"/>
    </source>
</evidence>
<dbReference type="EMBL" id="JACGWY010000004">
    <property type="protein sequence ID" value="MBA8816973.1"/>
    <property type="molecule type" value="Genomic_DNA"/>
</dbReference>
<protein>
    <submittedName>
        <fullName evidence="1">NAD(P)-dependent dehydrogenase (Short-subunit alcohol dehydrogenase family)</fullName>
    </submittedName>
</protein>
<keyword evidence="2" id="KW-1185">Reference proteome</keyword>
<dbReference type="InterPro" id="IPR036291">
    <property type="entry name" value="NAD(P)-bd_dom_sf"/>
</dbReference>
<sequence length="53" mass="5179">MTTSYSGLIDHTVVVMGAAGGQGLAAAVLMAQSGARVIATDVAETAPVSSRST</sequence>
<dbReference type="Gene3D" id="3.40.50.720">
    <property type="entry name" value="NAD(P)-binding Rossmann-like Domain"/>
    <property type="match status" value="1"/>
</dbReference>
<evidence type="ECO:0000313" key="1">
    <source>
        <dbReference type="EMBL" id="MBA8816973.1"/>
    </source>
</evidence>
<dbReference type="Proteomes" id="UP000526083">
    <property type="component" value="Unassembled WGS sequence"/>
</dbReference>
<dbReference type="AlphaFoldDB" id="A0A7W3PM95"/>
<accession>A0A7W3PM95</accession>